<protein>
    <recommendedName>
        <fullName evidence="5">Lipoprotein</fullName>
    </recommendedName>
</protein>
<sequence>MILNKNHRLYILIILCIFIGGCGRFGLHAVNHKNMLQHKVKKFDNRLNRNIKIAGFIRFNKKVLESIRLSKRKSNNQASVGTESIRGKKLANSHLQNKRHPVTNVRFDKHGMPDFTPYTIHSYKPKSASELTYDVKKDTKYFFKKTGLNQAEYSKHFAVHHNAHENRLDLVYRKAHDKTNHYGAVELNRWIKKSNTKDISPADLVK</sequence>
<dbReference type="EMBL" id="AUYC01000035">
    <property type="protein sequence ID" value="KZN62012.1"/>
    <property type="molecule type" value="Genomic_DNA"/>
</dbReference>
<evidence type="ECO:0000313" key="3">
    <source>
        <dbReference type="EMBL" id="KZN62012.1"/>
    </source>
</evidence>
<keyword evidence="2" id="KW-0812">Transmembrane</keyword>
<dbReference type="PROSITE" id="PS51257">
    <property type="entry name" value="PROKAR_LIPOPROTEIN"/>
    <property type="match status" value="1"/>
</dbReference>
<evidence type="ECO:0000256" key="1">
    <source>
        <dbReference type="SAM" id="MobiDB-lite"/>
    </source>
</evidence>
<keyword evidence="2" id="KW-0472">Membrane</keyword>
<comment type="caution">
    <text evidence="3">The sequence shown here is derived from an EMBL/GenBank/DDBJ whole genome shotgun (WGS) entry which is preliminary data.</text>
</comment>
<feature type="compositionally biased region" description="Basic residues" evidence="1">
    <location>
        <begin position="87"/>
        <end position="96"/>
    </location>
</feature>
<feature type="transmembrane region" description="Helical" evidence="2">
    <location>
        <begin position="9"/>
        <end position="27"/>
    </location>
</feature>
<keyword evidence="2" id="KW-1133">Transmembrane helix</keyword>
<evidence type="ECO:0000313" key="4">
    <source>
        <dbReference type="Proteomes" id="UP000076486"/>
    </source>
</evidence>
<proteinExistence type="predicted"/>
<gene>
    <name evidence="3" type="ORF">N473_20940</name>
</gene>
<feature type="region of interest" description="Disordered" evidence="1">
    <location>
        <begin position="75"/>
        <end position="96"/>
    </location>
</feature>
<evidence type="ECO:0008006" key="5">
    <source>
        <dbReference type="Google" id="ProtNLM"/>
    </source>
</evidence>
<organism evidence="3 4">
    <name type="scientific">Pseudoalteromonas luteoviolacea CPMOR-1</name>
    <dbReference type="NCBI Taxonomy" id="1365248"/>
    <lineage>
        <taxon>Bacteria</taxon>
        <taxon>Pseudomonadati</taxon>
        <taxon>Pseudomonadota</taxon>
        <taxon>Gammaproteobacteria</taxon>
        <taxon>Alteromonadales</taxon>
        <taxon>Pseudoalteromonadaceae</taxon>
        <taxon>Pseudoalteromonas</taxon>
    </lineage>
</organism>
<accession>A0A167K255</accession>
<dbReference type="Proteomes" id="UP000076486">
    <property type="component" value="Unassembled WGS sequence"/>
</dbReference>
<dbReference type="RefSeq" id="WP_063368676.1">
    <property type="nucleotide sequence ID" value="NZ_AUYC01000035.1"/>
</dbReference>
<name>A0A167K255_9GAMM</name>
<evidence type="ECO:0000256" key="2">
    <source>
        <dbReference type="SAM" id="Phobius"/>
    </source>
</evidence>
<reference evidence="3 4" key="1">
    <citation type="submission" date="2013-07" db="EMBL/GenBank/DDBJ databases">
        <title>Comparative Genomic and Metabolomic Analysis of Twelve Strains of Pseudoalteromonas luteoviolacea.</title>
        <authorList>
            <person name="Vynne N.G."/>
            <person name="Mansson M."/>
            <person name="Gram L."/>
        </authorList>
    </citation>
    <scope>NUCLEOTIDE SEQUENCE [LARGE SCALE GENOMIC DNA]</scope>
    <source>
        <strain evidence="3 4">CPMOR-1</strain>
    </source>
</reference>
<dbReference type="PATRIC" id="fig|1365248.3.peg.3260"/>
<dbReference type="AlphaFoldDB" id="A0A167K255"/>